<dbReference type="Gene3D" id="1.10.150.20">
    <property type="entry name" value="5' to 3' exonuclease, C-terminal subdomain"/>
    <property type="match status" value="1"/>
</dbReference>
<evidence type="ECO:0000256" key="6">
    <source>
        <dbReference type="ARBA" id="ARBA00022932"/>
    </source>
</evidence>
<evidence type="ECO:0000256" key="2">
    <source>
        <dbReference type="ARBA" id="ARBA00022457"/>
    </source>
</evidence>
<proteinExistence type="inferred from homology"/>
<organism evidence="8 9">
    <name type="scientific">Streptococcus anginosus</name>
    <dbReference type="NCBI Taxonomy" id="1328"/>
    <lineage>
        <taxon>Bacteria</taxon>
        <taxon>Bacillati</taxon>
        <taxon>Bacillota</taxon>
        <taxon>Bacilli</taxon>
        <taxon>Lactobacillales</taxon>
        <taxon>Streptococcaceae</taxon>
        <taxon>Streptococcus</taxon>
        <taxon>Streptococcus anginosus group</taxon>
    </lineage>
</organism>
<dbReference type="InterPro" id="IPR024728">
    <property type="entry name" value="PolY_HhH_motif"/>
</dbReference>
<evidence type="ECO:0000256" key="3">
    <source>
        <dbReference type="ARBA" id="ARBA00022695"/>
    </source>
</evidence>
<dbReference type="PANTHER" id="PTHR11076">
    <property type="entry name" value="DNA REPAIR POLYMERASE UMUC / TRANSFERASE FAMILY MEMBER"/>
    <property type="match status" value="1"/>
</dbReference>
<dbReference type="InterPro" id="IPR036775">
    <property type="entry name" value="DNA_pol_Y-fam_lit_finger_sf"/>
</dbReference>
<dbReference type="GO" id="GO:0042276">
    <property type="term" value="P:error-prone translesion synthesis"/>
    <property type="evidence" value="ECO:0007669"/>
    <property type="project" value="TreeGrafter"/>
</dbReference>
<dbReference type="GO" id="GO:0005829">
    <property type="term" value="C:cytosol"/>
    <property type="evidence" value="ECO:0007669"/>
    <property type="project" value="TreeGrafter"/>
</dbReference>
<dbReference type="Pfam" id="PF00817">
    <property type="entry name" value="IMS"/>
    <property type="match status" value="1"/>
</dbReference>
<comment type="caution">
    <text evidence="8">The sequence shown here is derived from an EMBL/GenBank/DDBJ whole genome shotgun (WGS) entry which is preliminary data.</text>
</comment>
<dbReference type="CDD" id="cd01700">
    <property type="entry name" value="PolY_Pol_V_umuC"/>
    <property type="match status" value="1"/>
</dbReference>
<accession>A0AAP2P0X4</accession>
<dbReference type="GO" id="GO:0009432">
    <property type="term" value="P:SOS response"/>
    <property type="evidence" value="ECO:0007669"/>
    <property type="project" value="TreeGrafter"/>
</dbReference>
<sequence>MGYIDYSREPRSDIAFVDMKSFYASVECVDRCLNPLHTSLCVMSRTDNSSGLILASSPVFKKVFGKNNVGRSYDLPFDIKTRKFNYYNAKRQGLEITPRYVSYIENWAKRTLIVPPRMDRYIEKNIEIQHVFQNFASPEDILPYSIDEGFIDLTASLNYFVHDDKMDRKAKLDVVSSKIQHDIWKKTGIISTVGMSNANPLLAKLALDNEAKKAPTMRANWSYEDVETKVWNIPVMTDFWGIGSRTEKRLHKLGVTSIKELANFNPDILKKEFGVNGVQLWFHANGVDESNVHEPYKPKSHGLGNSQVLPTDYVRQRDIEVVLAEMAEQVAIRLRHEHKKATVVHIAVGYSKYEMKAPINAQMKIEPTNITRVLIDTVLRLFRNKYSNGAVRSIGISYSGFVDEDYSLISLFDDIETVEKEEKLQSAIDSIRDNFGFLAVQKESETK</sequence>
<dbReference type="GO" id="GO:0003684">
    <property type="term" value="F:damaged DNA binding"/>
    <property type="evidence" value="ECO:0007669"/>
    <property type="project" value="InterPro"/>
</dbReference>
<dbReference type="Pfam" id="PF11798">
    <property type="entry name" value="IMS_HHH"/>
    <property type="match status" value="1"/>
</dbReference>
<evidence type="ECO:0000256" key="5">
    <source>
        <dbReference type="ARBA" id="ARBA00022763"/>
    </source>
</evidence>
<dbReference type="GO" id="GO:0006281">
    <property type="term" value="P:DNA repair"/>
    <property type="evidence" value="ECO:0007669"/>
    <property type="project" value="InterPro"/>
</dbReference>
<keyword evidence="3" id="KW-0548">Nucleotidyltransferase</keyword>
<dbReference type="AlphaFoldDB" id="A0AAP2P0X4"/>
<dbReference type="Proteomes" id="UP001198057">
    <property type="component" value="Unassembled WGS sequence"/>
</dbReference>
<dbReference type="SUPFAM" id="SSF100879">
    <property type="entry name" value="Lesion bypass DNA polymerase (Y-family), little finger domain"/>
    <property type="match status" value="1"/>
</dbReference>
<dbReference type="SUPFAM" id="SSF56672">
    <property type="entry name" value="DNA/RNA polymerases"/>
    <property type="match status" value="1"/>
</dbReference>
<dbReference type="InterPro" id="IPR043502">
    <property type="entry name" value="DNA/RNA_pol_sf"/>
</dbReference>
<keyword evidence="5" id="KW-0227">DNA damage</keyword>
<dbReference type="Gene3D" id="3.30.1490.100">
    <property type="entry name" value="DNA polymerase, Y-family, little finger domain"/>
    <property type="match status" value="1"/>
</dbReference>
<name>A0AAP2P0X4_STRAP</name>
<evidence type="ECO:0000259" key="7">
    <source>
        <dbReference type="PROSITE" id="PS50173"/>
    </source>
</evidence>
<comment type="similarity">
    <text evidence="1">Belongs to the DNA polymerase type-Y family.</text>
</comment>
<keyword evidence="6" id="KW-0239">DNA-directed DNA polymerase</keyword>
<dbReference type="Gene3D" id="3.30.70.270">
    <property type="match status" value="1"/>
</dbReference>
<dbReference type="PANTHER" id="PTHR11076:SF35">
    <property type="entry name" value="DNA REPAIR PROTEIN HOMOLOG YOBH"/>
    <property type="match status" value="1"/>
</dbReference>
<feature type="domain" description="UmuC" evidence="7">
    <location>
        <begin position="14"/>
        <end position="243"/>
    </location>
</feature>
<evidence type="ECO:0000256" key="4">
    <source>
        <dbReference type="ARBA" id="ARBA00022705"/>
    </source>
</evidence>
<dbReference type="InterPro" id="IPR043128">
    <property type="entry name" value="Rev_trsase/Diguanyl_cyclase"/>
</dbReference>
<evidence type="ECO:0000313" key="8">
    <source>
        <dbReference type="EMBL" id="MBZ2156267.1"/>
    </source>
</evidence>
<dbReference type="EMBL" id="JAHZQR010000009">
    <property type="protein sequence ID" value="MBZ2156267.1"/>
    <property type="molecule type" value="Genomic_DNA"/>
</dbReference>
<dbReference type="Pfam" id="PF11799">
    <property type="entry name" value="IMS_C"/>
    <property type="match status" value="1"/>
</dbReference>
<dbReference type="PROSITE" id="PS50173">
    <property type="entry name" value="UMUC"/>
    <property type="match status" value="1"/>
</dbReference>
<dbReference type="GO" id="GO:0003887">
    <property type="term" value="F:DNA-directed DNA polymerase activity"/>
    <property type="evidence" value="ECO:0007669"/>
    <property type="project" value="UniProtKB-KW"/>
</dbReference>
<keyword evidence="4" id="KW-0235">DNA replication</keyword>
<protein>
    <submittedName>
        <fullName evidence="8">Y-family DNA polymerase</fullName>
    </submittedName>
</protein>
<dbReference type="InterPro" id="IPR050116">
    <property type="entry name" value="DNA_polymerase-Y"/>
</dbReference>
<keyword evidence="6" id="KW-0808">Transferase</keyword>
<keyword evidence="2" id="KW-0515">Mutator protein</keyword>
<gene>
    <name evidence="8" type="ORF">K1I51_06470</name>
</gene>
<dbReference type="InterPro" id="IPR017961">
    <property type="entry name" value="DNA_pol_Y-fam_little_finger"/>
</dbReference>
<dbReference type="InterPro" id="IPR001126">
    <property type="entry name" value="UmuC"/>
</dbReference>
<evidence type="ECO:0000256" key="1">
    <source>
        <dbReference type="ARBA" id="ARBA00010945"/>
    </source>
</evidence>
<evidence type="ECO:0000313" key="9">
    <source>
        <dbReference type="Proteomes" id="UP001198057"/>
    </source>
</evidence>
<dbReference type="GO" id="GO:0006260">
    <property type="term" value="P:DNA replication"/>
    <property type="evidence" value="ECO:0007669"/>
    <property type="project" value="UniProtKB-KW"/>
</dbReference>
<reference evidence="8" key="1">
    <citation type="submission" date="2021-07" db="EMBL/GenBank/DDBJ databases">
        <title>Occurrence of streptococci in the human mouth that bind to a non-human glycan.</title>
        <authorList>
            <person name="Cross B."/>
            <person name="Thamadilok S."/>
            <person name="Bensing B."/>
            <person name="Sasmal A."/>
            <person name="Khedri Z."/>
            <person name="Deng L."/>
            <person name="Yu H."/>
            <person name="Mehta A."/>
            <person name="Aluvathingal J."/>
            <person name="Nadendla S."/>
            <person name="Vickerman M."/>
            <person name="Chen X."/>
            <person name="Dewhirst F."/>
            <person name="Gill A."/>
            <person name="Lettrichova I."/>
            <person name="Diaz S."/>
            <person name="Gill S."/>
            <person name="Tettelin H."/>
            <person name="Iverson T."/>
            <person name="Sullam P."/>
            <person name="Varki A."/>
            <person name="Ruhl S."/>
        </authorList>
    </citation>
    <scope>NUCLEOTIDE SEQUENCE</scope>
    <source>
        <strain evidence="8">SK81</strain>
    </source>
</reference>